<proteinExistence type="predicted"/>
<dbReference type="Proteomes" id="UP000753376">
    <property type="component" value="Unassembled WGS sequence"/>
</dbReference>
<sequence>GQFVKERLSRCSIKVAYSTSSRRLVNRFFRVVSEASLPKPPILTGCFILDFEGRILHRIPTLSTVISKNLKCFFFNTFKQLTLSKQSAVPVCPSSEMRILQTQGFLSTAILN</sequence>
<organism evidence="1 2">
    <name type="scientific">Marinobacter salexigens</name>
    <dbReference type="NCBI Taxonomy" id="1925763"/>
    <lineage>
        <taxon>Bacteria</taxon>
        <taxon>Pseudomonadati</taxon>
        <taxon>Pseudomonadota</taxon>
        <taxon>Gammaproteobacteria</taxon>
        <taxon>Pseudomonadales</taxon>
        <taxon>Marinobacteraceae</taxon>
        <taxon>Marinobacter</taxon>
    </lineage>
</organism>
<reference evidence="1 2" key="1">
    <citation type="submission" date="2021-05" db="EMBL/GenBank/DDBJ databases">
        <title>Draft genomes of bacteria isolated from model marine particles.</title>
        <authorList>
            <person name="Datta M.S."/>
            <person name="Schwartzman J.A."/>
            <person name="Enke T.N."/>
            <person name="Saavedra J."/>
            <person name="Cermak N."/>
            <person name="Cordero O.X."/>
        </authorList>
    </citation>
    <scope>NUCLEOTIDE SEQUENCE [LARGE SCALE GENOMIC DNA]</scope>
    <source>
        <strain evidence="1 2">D2M19</strain>
    </source>
</reference>
<evidence type="ECO:0000313" key="1">
    <source>
        <dbReference type="EMBL" id="MBU2874154.1"/>
    </source>
</evidence>
<comment type="caution">
    <text evidence="1">The sequence shown here is derived from an EMBL/GenBank/DDBJ whole genome shotgun (WGS) entry which is preliminary data.</text>
</comment>
<dbReference type="EMBL" id="JAHKPV010000015">
    <property type="protein sequence ID" value="MBU2874154.1"/>
    <property type="molecule type" value="Genomic_DNA"/>
</dbReference>
<evidence type="ECO:0000313" key="2">
    <source>
        <dbReference type="Proteomes" id="UP000753376"/>
    </source>
</evidence>
<dbReference type="RefSeq" id="WP_216008000.1">
    <property type="nucleotide sequence ID" value="NZ_JAHKPV010000015.1"/>
</dbReference>
<feature type="non-terminal residue" evidence="1">
    <location>
        <position position="1"/>
    </location>
</feature>
<name>A0ABS6A7X6_9GAMM</name>
<accession>A0ABS6A7X6</accession>
<gene>
    <name evidence="1" type="ORF">KO508_09060</name>
</gene>
<protein>
    <submittedName>
        <fullName evidence="1">Uncharacterized protein</fullName>
    </submittedName>
</protein>
<keyword evidence="2" id="KW-1185">Reference proteome</keyword>